<gene>
    <name evidence="2" type="ORF">BOX15_Mlig023297g1</name>
</gene>
<evidence type="ECO:0000256" key="1">
    <source>
        <dbReference type="SAM" id="Phobius"/>
    </source>
</evidence>
<keyword evidence="1" id="KW-0812">Transmembrane</keyword>
<feature type="non-terminal residue" evidence="2">
    <location>
        <position position="1"/>
    </location>
</feature>
<proteinExistence type="predicted"/>
<dbReference type="Proteomes" id="UP000215902">
    <property type="component" value="Unassembled WGS sequence"/>
</dbReference>
<reference evidence="2 3" key="1">
    <citation type="submission" date="2017-06" db="EMBL/GenBank/DDBJ databases">
        <title>A platform for efficient transgenesis in Macrostomum lignano, a flatworm model organism for stem cell research.</title>
        <authorList>
            <person name="Berezikov E."/>
        </authorList>
    </citation>
    <scope>NUCLEOTIDE SEQUENCE [LARGE SCALE GENOMIC DNA]</scope>
    <source>
        <strain evidence="2">DV1</strain>
        <tissue evidence="2">Whole organism</tissue>
    </source>
</reference>
<organism evidence="2 3">
    <name type="scientific">Macrostomum lignano</name>
    <dbReference type="NCBI Taxonomy" id="282301"/>
    <lineage>
        <taxon>Eukaryota</taxon>
        <taxon>Metazoa</taxon>
        <taxon>Spiralia</taxon>
        <taxon>Lophotrochozoa</taxon>
        <taxon>Platyhelminthes</taxon>
        <taxon>Rhabditophora</taxon>
        <taxon>Macrostomorpha</taxon>
        <taxon>Macrostomida</taxon>
        <taxon>Macrostomidae</taxon>
        <taxon>Macrostomum</taxon>
    </lineage>
</organism>
<protein>
    <submittedName>
        <fullName evidence="2">Uncharacterized protein</fullName>
    </submittedName>
</protein>
<keyword evidence="1" id="KW-0472">Membrane</keyword>
<accession>A0A267E3M6</accession>
<evidence type="ECO:0000313" key="3">
    <source>
        <dbReference type="Proteomes" id="UP000215902"/>
    </source>
</evidence>
<name>A0A267E3M6_9PLAT</name>
<keyword evidence="3" id="KW-1185">Reference proteome</keyword>
<feature type="transmembrane region" description="Helical" evidence="1">
    <location>
        <begin position="36"/>
        <end position="55"/>
    </location>
</feature>
<sequence length="105" mass="11580">NTFEPQEVFTWIPILSQKAQISVSGSVIMQVLKKLIILQVLLLLLVSGTHIAAAVRTVKCAKAEEPCRTPFFTVQCCKGLVCHGARVIGRAHLEYHCIMDKFGEG</sequence>
<keyword evidence="1" id="KW-1133">Transmembrane helix</keyword>
<dbReference type="EMBL" id="NIVC01002739">
    <property type="protein sequence ID" value="PAA55534.1"/>
    <property type="molecule type" value="Genomic_DNA"/>
</dbReference>
<dbReference type="AlphaFoldDB" id="A0A267E3M6"/>
<evidence type="ECO:0000313" key="2">
    <source>
        <dbReference type="EMBL" id="PAA55534.1"/>
    </source>
</evidence>
<comment type="caution">
    <text evidence="2">The sequence shown here is derived from an EMBL/GenBank/DDBJ whole genome shotgun (WGS) entry which is preliminary data.</text>
</comment>